<protein>
    <submittedName>
        <fullName evidence="3">Choice-of-anchor L domain-containing protein</fullName>
    </submittedName>
</protein>
<sequence length="2611" mass="274073">MKKQLLLFILFIFPFCVHAQLFVNNTTLTPAELVQNTLLGNGLTVFNVTFNGSAANANVPRDQVGYFTTGVTSTNLGLVSGVILAPGQANYAIGPNNSDGFDPPAATANPVVGDPDLAMLTNQGIRNVAVLEFDFIPSGVELDFNFVFASEEYPEFVGTIWNDVFGFFLSGPGITGPYSGGIAANIALIPSTTIPISINNVNGGFANGCPTTLPGGANSTYYVNNCGGTSIQYDGFTTVLTASADVQCGEVYHIKLAIGNASDDAYESAVFLEANSFNVNPIDLGFDLVGGSALCEEDTKVLDTGLDPSDPHEWYLGTDLIVGETGPTLTVTEPGVYTVIAYPYGPACPVTDTITVEFFPPIPVAEPIDLVICEPDNVFDLTINTPIVLNSLDPFLFELNYALSIEDLELFNYIPNPSTYVSSGSGEIIFVGVVDVFGGGGCSSIQSFELIQSPCTLDPQVNDLVLCDEVTLDDDFEFFDLTQNDALALNGLDETLYEVTYHNTQLDADTGDFPISPANSYNGTNETIYVRVVEISFPSNYGTNSFTLTVNPLPFIADVVQTICSEGIFSVTPVSSGSDIVPAGTTYTWTAAVAAGITGALDEATPQTSISQILTNTTNAPIDVVYSVTASIGTAPNICTDTFEITVTVNPNPTVTVNSPSVCDGTSATVTATPGVAGSYDYVWSVPSGPNPGNVASFTTAIAGVYSVIITDTVTGCFSASASGTVTIDPNPTVTVNSPSVCDGAATTVIATPGTAGTYDYVWTIPSGSNPGNVASFTTTIPGVYSVIITDTVTGCFSASASGTVTSNPNPTVTVNSPTECEGTPATVTATPSGASTYDYVWTVPSGTNPGNVASFTTTIAGVYSVIITDTVTGCFSASASGTVTINLNPTVTVNSPSVCDGTSATVTATPGVAGSYDYVWSVPSGPNPGNVASFTTAIAGVYSVIITDTVTGCFSASASGTVTINPNPTVTVNSPSVCDGAATTVIATPGTAGTYDYVWTIPSGTNPGNVASFTTTIPGVYSVIITDTVTGCFSASASGTVTSNPNPTVIVNSPTECEGTPATVTATPGVAGSYDYTWSVPSGPNPGNVASFTTTIAGVYSVIITDTVTGCFSASASGTVTINLNPTVSVNSPSVCDGTSATVTATPGVAGSYDYVWTVSSGPNPGNVASFTTTIAGVYSVIITDTVTGCFSASASGTVTINPNPTVTVNSPSVCDGTVATVIATPGTAGSYNYAWTIPSGTNPGNVASFTTTIAGVYSVIITDTVTGCFSASASGTVTINSNPTVTVNSPTVCAGDLATLTATPSTLGTYDYVWTVPTDATNPGNVASFNTAVEGVYSVVITDTTTGCFSTSGSGTVTLLPLPTASVSGDIIICPTGEATITFTATPGSTIEYTINTGGVQTQVIDASGIYTITDTYTITTTYTLIGVFTNTIRVCSVPLNQTATVTVAPAPLIFTHPDLVLCDDNNDGRGLFNLAQTENIITGGATGLTVTYHETLTDAQLGGAPILSPANYLSLNPWLQTIYVRVINTGATDCPSITTFNLIVNPFPVINTTPDDYALCDDDTDGVQVFDLSSRLTNILGGLDPSLHTVTFHPSQAEAIVGTPQLPPSYSSSTQTIWVRVTINATGCYDVAPLELVVNPLPIANLPTPLTLCDDNNPGDEEEEFDLTQAIAEIVGTQQGLVVTFHFTLLQAQQGTNALPTLYTNTSNVQTIHVRVLNPVTGCYSTTTLDLRVEPLPILLIPINPITLCDDNNDGLATFDLGALIPDLLNGATDITVTFHETEQEALDGNNDLPLSYLTILPWQQFIYVRAEHNTTGCVRVMMLELVVNPSPEVPTNLPDIVQCDTDGNQQNGFSTFDLSVQTPIILAAQSGAASDYQVAYFTSQADAIGGTSAIANITTYQNTSNPQTIWVRVTDIATGCFHTGSFNLIVNLPLALTIPDPISLCDEALPNNQFTVFDLTIRNNAITNNLGGYTVTYYPSYQNALDNVNAIQDPTAYTNAVAAVQTLGVKVTSAAGCSSFTTLTIRVIPRPEPLFDPAPIEECDDNNPGDGLENFDLTQRAIYILNGASLTEFSLTYFESYADAETETNPIPVPTSYDSTNPNTQTIYVRVTRIPTNPMEPRCYEIVELQLIVNPLPDIVSPVNLYQCVAIDQPILPFTLSLANEDVLGANQTEADFSVTYYASQAHADAGSPQLPNTYPSTSVQGTPETIYVRVENKITACFIVGTVDLVIEEGTFANPIPVDDPAVTKCDDQDADNDGLAAFNLDADVTPLLLGATITPPNNYAGTVVYYFESLTAAQQAAEENDYSGALSGTDLTAFVNTTPFSQEIYAVLVNPNTQSGCPNIVPVTLTVHKIPEPTVQDDFICTDPITGDVIREAILESGLDPLTHNFVWTDSLGNELGTDANLTVNTPGAYTLTVTNNETEPKCSNTITVNVVQSEQATLSYVQSNYFTDNATITIIANGITIPDQGNANYVYSLDNGPFQTSNVFTNVSAGSHLVTVRDLNGCEDATIEVFVVDYPKFFTPNGDGYNDTWNIFSLRDTNPNAKIYIFDRYGKLIKQIIPAGQGWDGTFNGQNLPSNDYWFTVEYLENDQTKTFKAHFSLKR</sequence>
<evidence type="ECO:0000256" key="1">
    <source>
        <dbReference type="SAM" id="SignalP"/>
    </source>
</evidence>
<dbReference type="NCBIfam" id="TIGR04131">
    <property type="entry name" value="Bac_Flav_CTERM"/>
    <property type="match status" value="1"/>
</dbReference>
<keyword evidence="4" id="KW-1185">Reference proteome</keyword>
<feature type="signal peptide" evidence="1">
    <location>
        <begin position="1"/>
        <end position="19"/>
    </location>
</feature>
<evidence type="ECO:0000259" key="2">
    <source>
        <dbReference type="Pfam" id="PF19406"/>
    </source>
</evidence>
<dbReference type="Pfam" id="PF13585">
    <property type="entry name" value="CHU_C"/>
    <property type="match status" value="1"/>
</dbReference>
<dbReference type="InterPro" id="IPR045828">
    <property type="entry name" value="PKD_Bacteroidetes"/>
</dbReference>
<evidence type="ECO:0000313" key="3">
    <source>
        <dbReference type="EMBL" id="UPQ80088.1"/>
    </source>
</evidence>
<organism evidence="3 4">
    <name type="scientific">Flavobacterium azooxidireducens</name>
    <dbReference type="NCBI Taxonomy" id="1871076"/>
    <lineage>
        <taxon>Bacteria</taxon>
        <taxon>Pseudomonadati</taxon>
        <taxon>Bacteroidota</taxon>
        <taxon>Flavobacteriia</taxon>
        <taxon>Flavobacteriales</taxon>
        <taxon>Flavobacteriaceae</taxon>
        <taxon>Flavobacterium</taxon>
    </lineage>
</organism>
<reference evidence="3" key="1">
    <citation type="submission" date="2022-04" db="EMBL/GenBank/DDBJ databases">
        <title>Consumption of N2O by Flavobacterium azooxidireducens sp. nov. isolated from Decomposing Leaf Litter of Phragmites australis (Cav.).</title>
        <authorList>
            <person name="Behrendt U."/>
            <person name="Spanner T."/>
            <person name="Augustin J."/>
            <person name="Horn M.A."/>
            <person name="Kolb S."/>
            <person name="Ulrich A."/>
        </authorList>
    </citation>
    <scope>NUCLEOTIDE SEQUENCE</scope>
    <source>
        <strain evidence="3">IGB 4-14</strain>
    </source>
</reference>
<proteinExistence type="predicted"/>
<gene>
    <name evidence="3" type="ORF">M0M57_04455</name>
</gene>
<dbReference type="Proteomes" id="UP000830583">
    <property type="component" value="Chromosome"/>
</dbReference>
<accession>A0ABY4KH08</accession>
<dbReference type="InterPro" id="IPR049804">
    <property type="entry name" value="Choice_anch_L"/>
</dbReference>
<keyword evidence="1" id="KW-0732">Signal</keyword>
<dbReference type="InterPro" id="IPR026341">
    <property type="entry name" value="T9SS_type_B"/>
</dbReference>
<name>A0ABY4KH08_9FLAO</name>
<dbReference type="RefSeq" id="WP_248435757.1">
    <property type="nucleotide sequence ID" value="NZ_CP096205.1"/>
</dbReference>
<dbReference type="EMBL" id="CP096205">
    <property type="protein sequence ID" value="UPQ80088.1"/>
    <property type="molecule type" value="Genomic_DNA"/>
</dbReference>
<evidence type="ECO:0000313" key="4">
    <source>
        <dbReference type="Proteomes" id="UP000830583"/>
    </source>
</evidence>
<feature type="domain" description="PKD-like" evidence="2">
    <location>
        <begin position="561"/>
        <end position="653"/>
    </location>
</feature>
<feature type="chain" id="PRO_5047154380" evidence="1">
    <location>
        <begin position="20"/>
        <end position="2611"/>
    </location>
</feature>
<dbReference type="Pfam" id="PF19406">
    <property type="entry name" value="PKD_5"/>
    <property type="match status" value="1"/>
</dbReference>
<dbReference type="NCBIfam" id="NF038133">
    <property type="entry name" value="choice_anch_L"/>
    <property type="match status" value="1"/>
</dbReference>